<reference evidence="11 12" key="1">
    <citation type="submission" date="2024-10" db="EMBL/GenBank/DDBJ databases">
        <title>Updated reference genomes for cyclostephanoid diatoms.</title>
        <authorList>
            <person name="Roberts W.R."/>
            <person name="Alverson A.J."/>
        </authorList>
    </citation>
    <scope>NUCLEOTIDE SEQUENCE [LARGE SCALE GENOMIC DNA]</scope>
    <source>
        <strain evidence="11 12">AJA010-31</strain>
    </source>
</reference>
<dbReference type="InterPro" id="IPR004551">
    <property type="entry name" value="Dphthn_synthase"/>
</dbReference>
<dbReference type="EMBL" id="JALLPJ020000422">
    <property type="protein sequence ID" value="KAL3792637.1"/>
    <property type="molecule type" value="Genomic_DNA"/>
</dbReference>
<feature type="binding site" evidence="9">
    <location>
        <position position="249"/>
    </location>
    <ligand>
        <name>S-adenosyl-L-methionine</name>
        <dbReference type="ChEBI" id="CHEBI:59789"/>
    </ligand>
</feature>
<dbReference type="Gene3D" id="3.40.1010.10">
    <property type="entry name" value="Cobalt-precorrin-4 Transmethylase, Domain 1"/>
    <property type="match status" value="1"/>
</dbReference>
<evidence type="ECO:0000256" key="3">
    <source>
        <dbReference type="ARBA" id="ARBA00006729"/>
    </source>
</evidence>
<dbReference type="FunFam" id="3.30.950.10:FF:000004">
    <property type="entry name" value="Diphthine synthase putative"/>
    <property type="match status" value="1"/>
</dbReference>
<dbReference type="InterPro" id="IPR014776">
    <property type="entry name" value="4pyrrole_Mease_sub2"/>
</dbReference>
<dbReference type="InterPro" id="IPR000878">
    <property type="entry name" value="4pyrrol_Mease"/>
</dbReference>
<sequence length="295" mass="32839">MVLYIIGLGLHDEKDVTIRGLELIKSSSKVFLEAYTSVLSIGKERLEAFYGRDDIVIADRDFVECRAEEIYLPAKESDVSFLVVGDPVCATTHSDIMIRAREVGVKVELVHNASAMGAAGCCGLQLYNFGQTISIPYFDDNWKPTSFYPKIKYNRLGGMHTLCLLDIKVKEPDFEAMKRGKIVYLPPRFMSINVAAEQLIESEEMRKGKAYNPDSTLCVGLARLGQPDQCIIAGTLTELKTQDFGSPLHCLIICGEVHDMELEALRPYLVKNSKFIVDAEGSLFDRSVHGDSNNT</sequence>
<dbReference type="HAMAP" id="MF_01084">
    <property type="entry name" value="Diphthine_synth"/>
    <property type="match status" value="1"/>
</dbReference>
<comment type="catalytic activity">
    <reaction evidence="8">
        <text>2-[(3S)-amino-3-carboxypropyl]-L-histidyl-[translation elongation factor 2] + 4 S-adenosyl-L-methionine = diphthine methyl ester-[translation elongation factor 2] + 4 S-adenosyl-L-homocysteine + 3 H(+)</text>
        <dbReference type="Rhea" id="RHEA:42652"/>
        <dbReference type="Rhea" id="RHEA-COMP:9749"/>
        <dbReference type="Rhea" id="RHEA-COMP:10173"/>
        <dbReference type="ChEBI" id="CHEBI:15378"/>
        <dbReference type="ChEBI" id="CHEBI:57856"/>
        <dbReference type="ChEBI" id="CHEBI:59789"/>
        <dbReference type="ChEBI" id="CHEBI:73995"/>
        <dbReference type="ChEBI" id="CHEBI:79005"/>
        <dbReference type="EC" id="2.1.1.314"/>
    </reaction>
</comment>
<feature type="domain" description="Tetrapyrrole methylase" evidence="10">
    <location>
        <begin position="3"/>
        <end position="239"/>
    </location>
</feature>
<dbReference type="FunFam" id="3.40.1010.10:FF:000004">
    <property type="entry name" value="Putative diphthine synthase"/>
    <property type="match status" value="1"/>
</dbReference>
<evidence type="ECO:0000256" key="1">
    <source>
        <dbReference type="ARBA" id="ARBA00004006"/>
    </source>
</evidence>
<dbReference type="GO" id="GO:0141133">
    <property type="term" value="F:diphthine methyl ester synthase activity"/>
    <property type="evidence" value="ECO:0007669"/>
    <property type="project" value="UniProtKB-EC"/>
</dbReference>
<evidence type="ECO:0000256" key="2">
    <source>
        <dbReference type="ARBA" id="ARBA00005156"/>
    </source>
</evidence>
<keyword evidence="6" id="KW-0808">Transferase</keyword>
<comment type="caution">
    <text evidence="11">The sequence shown here is derived from an EMBL/GenBank/DDBJ whole genome shotgun (WGS) entry which is preliminary data.</text>
</comment>
<name>A0ABD3PY06_9STRA</name>
<feature type="binding site" evidence="9">
    <location>
        <position position="224"/>
    </location>
    <ligand>
        <name>S-adenosyl-L-methionine</name>
        <dbReference type="ChEBI" id="CHEBI:59789"/>
    </ligand>
</feature>
<dbReference type="InterPro" id="IPR014777">
    <property type="entry name" value="4pyrrole_Mease_sub1"/>
</dbReference>
<keyword evidence="12" id="KW-1185">Reference proteome</keyword>
<evidence type="ECO:0000313" key="11">
    <source>
        <dbReference type="EMBL" id="KAL3792637.1"/>
    </source>
</evidence>
<comment type="similarity">
    <text evidence="3">Belongs to the diphthine synthase family.</text>
</comment>
<dbReference type="Pfam" id="PF00590">
    <property type="entry name" value="TP_methylase"/>
    <property type="match status" value="1"/>
</dbReference>
<evidence type="ECO:0000256" key="6">
    <source>
        <dbReference type="ARBA" id="ARBA00022679"/>
    </source>
</evidence>
<evidence type="ECO:0000256" key="7">
    <source>
        <dbReference type="ARBA" id="ARBA00022691"/>
    </source>
</evidence>
<evidence type="ECO:0000259" key="10">
    <source>
        <dbReference type="Pfam" id="PF00590"/>
    </source>
</evidence>
<keyword evidence="5" id="KW-0489">Methyltransferase</keyword>
<evidence type="ECO:0000256" key="9">
    <source>
        <dbReference type="PIRSR" id="PIRSR036432-1"/>
    </source>
</evidence>
<feature type="binding site" evidence="9">
    <location>
        <position position="165"/>
    </location>
    <ligand>
        <name>S-adenosyl-L-methionine</name>
        <dbReference type="ChEBI" id="CHEBI:59789"/>
    </ligand>
</feature>
<evidence type="ECO:0000313" key="12">
    <source>
        <dbReference type="Proteomes" id="UP001530400"/>
    </source>
</evidence>
<dbReference type="PIRSF" id="PIRSF036432">
    <property type="entry name" value="Diphthine_synth"/>
    <property type="match status" value="1"/>
</dbReference>
<evidence type="ECO:0000256" key="4">
    <source>
        <dbReference type="ARBA" id="ARBA00011927"/>
    </source>
</evidence>
<dbReference type="NCBIfam" id="TIGR00522">
    <property type="entry name" value="dph5"/>
    <property type="match status" value="1"/>
</dbReference>
<dbReference type="PANTHER" id="PTHR10882:SF0">
    <property type="entry name" value="DIPHTHINE METHYL ESTER SYNTHASE"/>
    <property type="match status" value="1"/>
</dbReference>
<dbReference type="Proteomes" id="UP001530400">
    <property type="component" value="Unassembled WGS sequence"/>
</dbReference>
<dbReference type="Gene3D" id="3.30.950.10">
    <property type="entry name" value="Methyltransferase, Cobalt-precorrin-4 Transmethylase, Domain 2"/>
    <property type="match status" value="1"/>
</dbReference>
<evidence type="ECO:0000256" key="8">
    <source>
        <dbReference type="ARBA" id="ARBA00048752"/>
    </source>
</evidence>
<comment type="pathway">
    <text evidence="2">Protein modification; peptidyl-diphthamide biosynthesis.</text>
</comment>
<dbReference type="AlphaFoldDB" id="A0ABD3PY06"/>
<accession>A0ABD3PY06</accession>
<dbReference type="InterPro" id="IPR035996">
    <property type="entry name" value="4pyrrol_Methylase_sf"/>
</dbReference>
<evidence type="ECO:0000256" key="5">
    <source>
        <dbReference type="ARBA" id="ARBA00022603"/>
    </source>
</evidence>
<dbReference type="PANTHER" id="PTHR10882">
    <property type="entry name" value="DIPHTHINE SYNTHASE"/>
    <property type="match status" value="1"/>
</dbReference>
<organism evidence="11 12">
    <name type="scientific">Cyclotella atomus</name>
    <dbReference type="NCBI Taxonomy" id="382360"/>
    <lineage>
        <taxon>Eukaryota</taxon>
        <taxon>Sar</taxon>
        <taxon>Stramenopiles</taxon>
        <taxon>Ochrophyta</taxon>
        <taxon>Bacillariophyta</taxon>
        <taxon>Coscinodiscophyceae</taxon>
        <taxon>Thalassiosirophycidae</taxon>
        <taxon>Stephanodiscales</taxon>
        <taxon>Stephanodiscaceae</taxon>
        <taxon>Cyclotella</taxon>
    </lineage>
</organism>
<gene>
    <name evidence="11" type="ORF">ACHAWO_011822</name>
</gene>
<keyword evidence="7 9" id="KW-0949">S-adenosyl-L-methionine</keyword>
<feature type="binding site" evidence="9">
    <location>
        <position position="86"/>
    </location>
    <ligand>
        <name>S-adenosyl-L-methionine</name>
        <dbReference type="ChEBI" id="CHEBI:59789"/>
    </ligand>
</feature>
<dbReference type="CDD" id="cd11647">
    <property type="entry name" value="DHP5_DphB"/>
    <property type="match status" value="1"/>
</dbReference>
<dbReference type="GO" id="GO:0032259">
    <property type="term" value="P:methylation"/>
    <property type="evidence" value="ECO:0007669"/>
    <property type="project" value="UniProtKB-KW"/>
</dbReference>
<dbReference type="SUPFAM" id="SSF53790">
    <property type="entry name" value="Tetrapyrrole methylase"/>
    <property type="match status" value="1"/>
</dbReference>
<feature type="binding site" evidence="9">
    <location>
        <position position="10"/>
    </location>
    <ligand>
        <name>S-adenosyl-L-methionine</name>
        <dbReference type="ChEBI" id="CHEBI:59789"/>
    </ligand>
</feature>
<comment type="function">
    <text evidence="1">S-adenosyl-L-methionine-dependent methyltransferase that catalyzes four methylations of the modified target histidine residue in translation elongation factor 2 (EF-2), to form an intermediate called diphthine methyl ester. The four successive methylation reactions represent the second step of diphthamide biosynthesis.</text>
</comment>
<feature type="binding site" evidence="9">
    <location>
        <begin position="114"/>
        <end position="115"/>
    </location>
    <ligand>
        <name>S-adenosyl-L-methionine</name>
        <dbReference type="ChEBI" id="CHEBI:59789"/>
    </ligand>
</feature>
<proteinExistence type="inferred from homology"/>
<dbReference type="EC" id="2.1.1.314" evidence="4"/>
<protein>
    <recommendedName>
        <fullName evidence="4">diphthine methyl ester synthase</fullName>
        <ecNumber evidence="4">2.1.1.314</ecNumber>
    </recommendedName>
</protein>